<evidence type="ECO:0000313" key="4">
    <source>
        <dbReference type="EMBL" id="CBK20864.2"/>
    </source>
</evidence>
<dbReference type="InParanoid" id="D8LX69"/>
<dbReference type="CDD" id="cd00392">
    <property type="entry name" value="Ribosomal_L13"/>
    <property type="match status" value="1"/>
</dbReference>
<evidence type="ECO:0000256" key="2">
    <source>
        <dbReference type="ARBA" id="ARBA00022980"/>
    </source>
</evidence>
<dbReference type="OMA" id="TRFNKTH"/>
<dbReference type="InterPro" id="IPR005755">
    <property type="entry name" value="Ribosomal_uL13_euk/arc"/>
</dbReference>
<dbReference type="GO" id="GO:0022625">
    <property type="term" value="C:cytosolic large ribosomal subunit"/>
    <property type="evidence" value="ECO:0007669"/>
    <property type="project" value="TreeGrafter"/>
</dbReference>
<dbReference type="InterPro" id="IPR036899">
    <property type="entry name" value="Ribosomal_uL13_sf"/>
</dbReference>
<evidence type="ECO:0000256" key="1">
    <source>
        <dbReference type="ARBA" id="ARBA00006227"/>
    </source>
</evidence>
<keyword evidence="3" id="KW-0687">Ribonucleoprotein</keyword>
<dbReference type="RefSeq" id="XP_012894912.1">
    <property type="nucleotide sequence ID" value="XM_013039458.1"/>
</dbReference>
<keyword evidence="5" id="KW-1185">Reference proteome</keyword>
<proteinExistence type="inferred from homology"/>
<dbReference type="Pfam" id="PF00572">
    <property type="entry name" value="Ribosomal_L13"/>
    <property type="match status" value="1"/>
</dbReference>
<dbReference type="PANTHER" id="PTHR11545">
    <property type="entry name" value="RIBOSOMAL PROTEIN L13"/>
    <property type="match status" value="1"/>
</dbReference>
<dbReference type="HAMAP" id="MF_01366">
    <property type="entry name" value="Ribosomal_uL13"/>
    <property type="match status" value="1"/>
</dbReference>
<protein>
    <recommendedName>
        <fullName evidence="6">Ribosomal protein L13</fullName>
    </recommendedName>
</protein>
<dbReference type="OrthoDB" id="1882297at2759"/>
<comment type="similarity">
    <text evidence="1">Belongs to the universal ribosomal protein uL13 family.</text>
</comment>
<name>D8LX69_BLAHO</name>
<gene>
    <name evidence="4" type="ORF">GSBLH_T00001114001</name>
</gene>
<sequence length="179" mass="20274">MFEKEVVIDCKGHIMGRLASVVAKELLSGQKVVCVRCEDINITGGMMRNRVRREAYLRKKMNTNPARGGYHQSAPSEIFKRAVRGMIPHKTPRGGNAMSNLKCFDGVPAPYDKKKRVVVPAAYRVSHLRPDRAYITAGHLASQFGWRYGHLIQRLEAKRLAKSKEYFEKKNSEKKEASA</sequence>
<dbReference type="AlphaFoldDB" id="D8LX69"/>
<dbReference type="InterPro" id="IPR005822">
    <property type="entry name" value="Ribosomal_uL13"/>
</dbReference>
<dbReference type="GeneID" id="24918393"/>
<evidence type="ECO:0008006" key="6">
    <source>
        <dbReference type="Google" id="ProtNLM"/>
    </source>
</evidence>
<dbReference type="EMBL" id="FN668639">
    <property type="protein sequence ID" value="CBK20864.2"/>
    <property type="molecule type" value="Genomic_DNA"/>
</dbReference>
<dbReference type="InterPro" id="IPR005823">
    <property type="entry name" value="Ribosomal_uL13_bac-type"/>
</dbReference>
<dbReference type="GO" id="GO:0017148">
    <property type="term" value="P:negative regulation of translation"/>
    <property type="evidence" value="ECO:0007669"/>
    <property type="project" value="TreeGrafter"/>
</dbReference>
<dbReference type="FunFam" id="3.90.1180.10:FF:000002">
    <property type="entry name" value="60S ribosomal protein L16"/>
    <property type="match status" value="1"/>
</dbReference>
<dbReference type="GO" id="GO:0003735">
    <property type="term" value="F:structural constituent of ribosome"/>
    <property type="evidence" value="ECO:0007669"/>
    <property type="project" value="InterPro"/>
</dbReference>
<keyword evidence="2" id="KW-0689">Ribosomal protein</keyword>
<dbReference type="GO" id="GO:0003729">
    <property type="term" value="F:mRNA binding"/>
    <property type="evidence" value="ECO:0007669"/>
    <property type="project" value="TreeGrafter"/>
</dbReference>
<evidence type="ECO:0000256" key="3">
    <source>
        <dbReference type="ARBA" id="ARBA00023274"/>
    </source>
</evidence>
<dbReference type="NCBIfam" id="TIGR01077">
    <property type="entry name" value="L13_A_E"/>
    <property type="match status" value="1"/>
</dbReference>
<evidence type="ECO:0000313" key="5">
    <source>
        <dbReference type="Proteomes" id="UP000008312"/>
    </source>
</evidence>
<dbReference type="Gene3D" id="3.90.1180.10">
    <property type="entry name" value="Ribosomal protein L13"/>
    <property type="match status" value="1"/>
</dbReference>
<reference evidence="4" key="1">
    <citation type="submission" date="2010-02" db="EMBL/GenBank/DDBJ databases">
        <title>Sequencing and annotation of the Blastocystis hominis genome.</title>
        <authorList>
            <person name="Wincker P."/>
        </authorList>
    </citation>
    <scope>NUCLEOTIDE SEQUENCE</scope>
    <source>
        <strain evidence="4">Singapore isolate B</strain>
    </source>
</reference>
<dbReference type="PIRSF" id="PIRSF002181">
    <property type="entry name" value="Ribosomal_L13"/>
    <property type="match status" value="1"/>
</dbReference>
<dbReference type="PANTHER" id="PTHR11545:SF3">
    <property type="entry name" value="LARGE RIBOSOMAL SUBUNIT PROTEIN UL13"/>
    <property type="match status" value="1"/>
</dbReference>
<dbReference type="Proteomes" id="UP000008312">
    <property type="component" value="Unassembled WGS sequence"/>
</dbReference>
<organism evidence="4">
    <name type="scientific">Blastocystis hominis</name>
    <dbReference type="NCBI Taxonomy" id="12968"/>
    <lineage>
        <taxon>Eukaryota</taxon>
        <taxon>Sar</taxon>
        <taxon>Stramenopiles</taxon>
        <taxon>Bigyra</taxon>
        <taxon>Opalozoa</taxon>
        <taxon>Opalinata</taxon>
        <taxon>Blastocystidae</taxon>
        <taxon>Blastocystis</taxon>
    </lineage>
</organism>
<dbReference type="FunCoup" id="D8LX69">
    <property type="interactions" value="512"/>
</dbReference>
<dbReference type="SUPFAM" id="SSF52161">
    <property type="entry name" value="Ribosomal protein L13"/>
    <property type="match status" value="1"/>
</dbReference>
<dbReference type="GO" id="GO:0006412">
    <property type="term" value="P:translation"/>
    <property type="evidence" value="ECO:0007669"/>
    <property type="project" value="InterPro"/>
</dbReference>
<accession>D8LX69</accession>